<dbReference type="EMBL" id="JAUIRO010000004">
    <property type="protein sequence ID" value="KAK0717558.1"/>
    <property type="molecule type" value="Genomic_DNA"/>
</dbReference>
<name>A0AA40DZV4_9PEZI</name>
<dbReference type="RefSeq" id="XP_060296351.1">
    <property type="nucleotide sequence ID" value="XM_060445397.1"/>
</dbReference>
<evidence type="ECO:0000313" key="3">
    <source>
        <dbReference type="Proteomes" id="UP001172101"/>
    </source>
</evidence>
<keyword evidence="3" id="KW-1185">Reference proteome</keyword>
<dbReference type="Proteomes" id="UP001172101">
    <property type="component" value="Unassembled WGS sequence"/>
</dbReference>
<evidence type="ECO:0000313" key="2">
    <source>
        <dbReference type="EMBL" id="KAK0717558.1"/>
    </source>
</evidence>
<feature type="chain" id="PRO_5041217161" evidence="1">
    <location>
        <begin position="18"/>
        <end position="85"/>
    </location>
</feature>
<feature type="signal peptide" evidence="1">
    <location>
        <begin position="1"/>
        <end position="17"/>
    </location>
</feature>
<reference evidence="2" key="1">
    <citation type="submission" date="2023-06" db="EMBL/GenBank/DDBJ databases">
        <title>Genome-scale phylogeny and comparative genomics of the fungal order Sordariales.</title>
        <authorList>
            <consortium name="Lawrence Berkeley National Laboratory"/>
            <person name="Hensen N."/>
            <person name="Bonometti L."/>
            <person name="Westerberg I."/>
            <person name="Brannstrom I.O."/>
            <person name="Guillou S."/>
            <person name="Cros-Aarteil S."/>
            <person name="Calhoun S."/>
            <person name="Haridas S."/>
            <person name="Kuo A."/>
            <person name="Mondo S."/>
            <person name="Pangilinan J."/>
            <person name="Riley R."/>
            <person name="LaButti K."/>
            <person name="Andreopoulos B."/>
            <person name="Lipzen A."/>
            <person name="Chen C."/>
            <person name="Yanf M."/>
            <person name="Daum C."/>
            <person name="Ng V."/>
            <person name="Clum A."/>
            <person name="Steindorff A."/>
            <person name="Ohm R."/>
            <person name="Martin F."/>
            <person name="Silar P."/>
            <person name="Natvig D."/>
            <person name="Lalanne C."/>
            <person name="Gautier V."/>
            <person name="Ament-velasquez S.L."/>
            <person name="Kruys A."/>
            <person name="Hutchinson M.I."/>
            <person name="Powell A.J."/>
            <person name="Barry K."/>
            <person name="Miller A.N."/>
            <person name="Grigoriev I.V."/>
            <person name="Debuchy R."/>
            <person name="Gladieux P."/>
            <person name="Thoren M.H."/>
            <person name="Johannesson H."/>
        </authorList>
    </citation>
    <scope>NUCLEOTIDE SEQUENCE</scope>
    <source>
        <strain evidence="2">SMH2392-1A</strain>
    </source>
</reference>
<dbReference type="AlphaFoldDB" id="A0AA40DZV4"/>
<proteinExistence type="predicted"/>
<evidence type="ECO:0000256" key="1">
    <source>
        <dbReference type="SAM" id="SignalP"/>
    </source>
</evidence>
<comment type="caution">
    <text evidence="2">The sequence shown here is derived from an EMBL/GenBank/DDBJ whole genome shotgun (WGS) entry which is preliminary data.</text>
</comment>
<accession>A0AA40DZV4</accession>
<dbReference type="PROSITE" id="PS51257">
    <property type="entry name" value="PROKAR_LIPOPROTEIN"/>
    <property type="match status" value="1"/>
</dbReference>
<keyword evidence="1" id="KW-0732">Signal</keyword>
<organism evidence="2 3">
    <name type="scientific">Lasiosphaeria miniovina</name>
    <dbReference type="NCBI Taxonomy" id="1954250"/>
    <lineage>
        <taxon>Eukaryota</taxon>
        <taxon>Fungi</taxon>
        <taxon>Dikarya</taxon>
        <taxon>Ascomycota</taxon>
        <taxon>Pezizomycotina</taxon>
        <taxon>Sordariomycetes</taxon>
        <taxon>Sordariomycetidae</taxon>
        <taxon>Sordariales</taxon>
        <taxon>Lasiosphaeriaceae</taxon>
        <taxon>Lasiosphaeria</taxon>
    </lineage>
</organism>
<protein>
    <submittedName>
        <fullName evidence="2">Uncharacterized protein</fullName>
    </submittedName>
</protein>
<sequence>MKIALLAGLSQVLLACAVTIKPPRVATAQSSLVVSMSNVTNANPEDLSCGGVTDCSSLCDALGTKCWSCADDGCHCDYLPAKCNN</sequence>
<dbReference type="GeneID" id="85328667"/>
<gene>
    <name evidence="2" type="ORF">B0T26DRAFT_751596</name>
</gene>